<dbReference type="EMBL" id="CAJOBG010002179">
    <property type="protein sequence ID" value="CAF3989197.1"/>
    <property type="molecule type" value="Genomic_DNA"/>
</dbReference>
<accession>A0A819MZ70</accession>
<keyword evidence="2" id="KW-1185">Reference proteome</keyword>
<dbReference type="Proteomes" id="UP000663866">
    <property type="component" value="Unassembled WGS sequence"/>
</dbReference>
<comment type="caution">
    <text evidence="1">The sequence shown here is derived from an EMBL/GenBank/DDBJ whole genome shotgun (WGS) entry which is preliminary data.</text>
</comment>
<reference evidence="1" key="1">
    <citation type="submission" date="2021-02" db="EMBL/GenBank/DDBJ databases">
        <authorList>
            <person name="Nowell W R."/>
        </authorList>
    </citation>
    <scope>NUCLEOTIDE SEQUENCE</scope>
</reference>
<gene>
    <name evidence="1" type="ORF">OVN521_LOCUS14382</name>
</gene>
<dbReference type="AlphaFoldDB" id="A0A819MZ70"/>
<sequence>SGQDSTNYRRQYINDKPRTPAVDYFRQDSLLSSSLSSFETKSMTMTRTTFMSSPSINIMPSENITGRLNGPSQLSSTGSGGSMLIILTTMTGIKCNRCRHVINRTQAATQIGMKFINDLVAVQYGAVVAGVNTIDSILTAAAIEVGIVRPMFGNIKFFSPN</sequence>
<proteinExistence type="predicted"/>
<evidence type="ECO:0000313" key="2">
    <source>
        <dbReference type="Proteomes" id="UP000663866"/>
    </source>
</evidence>
<name>A0A819MZ70_9BILA</name>
<protein>
    <submittedName>
        <fullName evidence="1">Uncharacterized protein</fullName>
    </submittedName>
</protein>
<feature type="non-terminal residue" evidence="1">
    <location>
        <position position="1"/>
    </location>
</feature>
<organism evidence="1 2">
    <name type="scientific">Rotaria magnacalcarata</name>
    <dbReference type="NCBI Taxonomy" id="392030"/>
    <lineage>
        <taxon>Eukaryota</taxon>
        <taxon>Metazoa</taxon>
        <taxon>Spiralia</taxon>
        <taxon>Gnathifera</taxon>
        <taxon>Rotifera</taxon>
        <taxon>Eurotatoria</taxon>
        <taxon>Bdelloidea</taxon>
        <taxon>Philodinida</taxon>
        <taxon>Philodinidae</taxon>
        <taxon>Rotaria</taxon>
    </lineage>
</organism>
<evidence type="ECO:0000313" key="1">
    <source>
        <dbReference type="EMBL" id="CAF3989197.1"/>
    </source>
</evidence>